<dbReference type="Gene3D" id="1.10.8.10">
    <property type="entry name" value="DNA helicase RuvA subunit, C-terminal domain"/>
    <property type="match status" value="1"/>
</dbReference>
<dbReference type="GO" id="GO:0005524">
    <property type="term" value="F:ATP binding"/>
    <property type="evidence" value="ECO:0007669"/>
    <property type="project" value="UniProtKB-UniRule"/>
</dbReference>
<evidence type="ECO:0000256" key="1">
    <source>
        <dbReference type="ARBA" id="ARBA00012486"/>
    </source>
</evidence>
<dbReference type="InterPro" id="IPR016135">
    <property type="entry name" value="UBQ-conjugating_enzyme/RWD"/>
</dbReference>
<dbReference type="InterPro" id="IPR009060">
    <property type="entry name" value="UBA-like_sf"/>
</dbReference>
<evidence type="ECO:0000256" key="3">
    <source>
        <dbReference type="ARBA" id="ARBA00022741"/>
    </source>
</evidence>
<dbReference type="Pfam" id="PF00627">
    <property type="entry name" value="UBA"/>
    <property type="match status" value="1"/>
</dbReference>
<evidence type="ECO:0000259" key="9">
    <source>
        <dbReference type="PROSITE" id="PS50127"/>
    </source>
</evidence>
<evidence type="ECO:0000256" key="4">
    <source>
        <dbReference type="ARBA" id="ARBA00022786"/>
    </source>
</evidence>
<dbReference type="FunFam" id="3.10.110.10:FF:000037">
    <property type="entry name" value="ubiquitin-conjugating enzyme E2 27"/>
    <property type="match status" value="1"/>
</dbReference>
<dbReference type="Proteomes" id="UP001187471">
    <property type="component" value="Unassembled WGS sequence"/>
</dbReference>
<reference evidence="10" key="1">
    <citation type="submission" date="2022-12" db="EMBL/GenBank/DDBJ databases">
        <title>Draft genome assemblies for two species of Escallonia (Escalloniales).</title>
        <authorList>
            <person name="Chanderbali A."/>
            <person name="Dervinis C."/>
            <person name="Anghel I."/>
            <person name="Soltis D."/>
            <person name="Soltis P."/>
            <person name="Zapata F."/>
        </authorList>
    </citation>
    <scope>NUCLEOTIDE SEQUENCE</scope>
    <source>
        <strain evidence="10">UCBG92.1500</strain>
        <tissue evidence="10">Leaf</tissue>
    </source>
</reference>
<feature type="active site" description="Glycyl thioester intermediate" evidence="6">
    <location>
        <position position="98"/>
    </location>
</feature>
<dbReference type="InterPro" id="IPR041974">
    <property type="entry name" value="UBC27_UBA"/>
</dbReference>
<evidence type="ECO:0000256" key="2">
    <source>
        <dbReference type="ARBA" id="ARBA00022679"/>
    </source>
</evidence>
<dbReference type="InterPro" id="IPR000608">
    <property type="entry name" value="UBC"/>
</dbReference>
<organism evidence="10 11">
    <name type="scientific">Escallonia rubra</name>
    <dbReference type="NCBI Taxonomy" id="112253"/>
    <lineage>
        <taxon>Eukaryota</taxon>
        <taxon>Viridiplantae</taxon>
        <taxon>Streptophyta</taxon>
        <taxon>Embryophyta</taxon>
        <taxon>Tracheophyta</taxon>
        <taxon>Spermatophyta</taxon>
        <taxon>Magnoliopsida</taxon>
        <taxon>eudicotyledons</taxon>
        <taxon>Gunneridae</taxon>
        <taxon>Pentapetalae</taxon>
        <taxon>asterids</taxon>
        <taxon>campanulids</taxon>
        <taxon>Escalloniales</taxon>
        <taxon>Escalloniaceae</taxon>
        <taxon>Escallonia</taxon>
    </lineage>
</organism>
<dbReference type="SMART" id="SM00165">
    <property type="entry name" value="UBA"/>
    <property type="match status" value="1"/>
</dbReference>
<dbReference type="InterPro" id="IPR015940">
    <property type="entry name" value="UBA"/>
</dbReference>
<accession>A0AA88UKA9</accession>
<dbReference type="PROSITE" id="PS00183">
    <property type="entry name" value="UBC_1"/>
    <property type="match status" value="1"/>
</dbReference>
<feature type="domain" description="UBC core" evidence="9">
    <location>
        <begin position="2"/>
        <end position="160"/>
    </location>
</feature>
<gene>
    <name evidence="10" type="ORF">RJ640_014025</name>
</gene>
<proteinExistence type="inferred from homology"/>
<dbReference type="GO" id="GO:0061631">
    <property type="term" value="F:ubiquitin conjugating enzyme activity"/>
    <property type="evidence" value="ECO:0007669"/>
    <property type="project" value="UniProtKB-EC"/>
</dbReference>
<keyword evidence="11" id="KW-1185">Reference proteome</keyword>
<protein>
    <recommendedName>
        <fullName evidence="1">E2 ubiquitin-conjugating enzyme</fullName>
        <ecNumber evidence="1">2.3.2.23</ecNumber>
    </recommendedName>
</protein>
<dbReference type="AlphaFoldDB" id="A0AA88UKA9"/>
<dbReference type="CDD" id="cd14312">
    <property type="entry name" value="UBA_II_E2_UBC27_like"/>
    <property type="match status" value="1"/>
</dbReference>
<keyword evidence="3 7" id="KW-0547">Nucleotide-binding</keyword>
<dbReference type="InterPro" id="IPR023313">
    <property type="entry name" value="UBQ-conjugating_AS"/>
</dbReference>
<evidence type="ECO:0000313" key="10">
    <source>
        <dbReference type="EMBL" id="KAK2984688.1"/>
    </source>
</evidence>
<keyword evidence="5 7" id="KW-0067">ATP-binding</keyword>
<dbReference type="PANTHER" id="PTHR24068">
    <property type="entry name" value="UBIQUITIN-CONJUGATING ENZYME E2"/>
    <property type="match status" value="1"/>
</dbReference>
<evidence type="ECO:0000259" key="8">
    <source>
        <dbReference type="PROSITE" id="PS50030"/>
    </source>
</evidence>
<comment type="similarity">
    <text evidence="7">Belongs to the ubiquitin-conjugating enzyme family.</text>
</comment>
<dbReference type="SUPFAM" id="SSF46934">
    <property type="entry name" value="UBA-like"/>
    <property type="match status" value="1"/>
</dbReference>
<dbReference type="SUPFAM" id="SSF54495">
    <property type="entry name" value="UBC-like"/>
    <property type="match status" value="1"/>
</dbReference>
<evidence type="ECO:0000313" key="11">
    <source>
        <dbReference type="Proteomes" id="UP001187471"/>
    </source>
</evidence>
<dbReference type="SMART" id="SM00212">
    <property type="entry name" value="UBCc"/>
    <property type="match status" value="1"/>
</dbReference>
<evidence type="ECO:0000256" key="7">
    <source>
        <dbReference type="RuleBase" id="RU362109"/>
    </source>
</evidence>
<dbReference type="Gene3D" id="3.10.110.10">
    <property type="entry name" value="Ubiquitin Conjugating Enzyme"/>
    <property type="match status" value="1"/>
</dbReference>
<dbReference type="EC" id="2.3.2.23" evidence="1"/>
<dbReference type="Pfam" id="PF00179">
    <property type="entry name" value="UQ_con"/>
    <property type="match status" value="1"/>
</dbReference>
<dbReference type="PROSITE" id="PS50030">
    <property type="entry name" value="UBA"/>
    <property type="match status" value="1"/>
</dbReference>
<comment type="caution">
    <text evidence="10">The sequence shown here is derived from an EMBL/GenBank/DDBJ whole genome shotgun (WGS) entry which is preliminary data.</text>
</comment>
<dbReference type="EMBL" id="JAVXUO010001215">
    <property type="protein sequence ID" value="KAK2984688.1"/>
    <property type="molecule type" value="Genomic_DNA"/>
</dbReference>
<feature type="domain" description="UBA" evidence="8">
    <location>
        <begin position="165"/>
        <end position="204"/>
    </location>
</feature>
<keyword evidence="2" id="KW-0808">Transferase</keyword>
<evidence type="ECO:0000256" key="6">
    <source>
        <dbReference type="PROSITE-ProRule" id="PRU10133"/>
    </source>
</evidence>
<dbReference type="CDD" id="cd23800">
    <property type="entry name" value="UBCc_UBE2K"/>
    <property type="match status" value="1"/>
</dbReference>
<dbReference type="PROSITE" id="PS50127">
    <property type="entry name" value="UBC_2"/>
    <property type="match status" value="1"/>
</dbReference>
<sequence>MVDFSRVQKELQECNRDIQLSGIRVSPKSDNLAHLIGAIPGPHGTPYEGGTFNIDITLPVLNRVVLDFADGYPFEPPKMKFTTKVWHPNISSQSGAICLDILKDQWSPALTLKTALLSIQALLSTPEPDDPQDAVVAKQYLRDYQTFVGTARYWTETFAKASALGIEEKVQKLVEMGFPEALVRSTLEVVGGDENMALEKLCSG</sequence>
<keyword evidence="4 7" id="KW-0833">Ubl conjugation pathway</keyword>
<evidence type="ECO:0000256" key="5">
    <source>
        <dbReference type="ARBA" id="ARBA00022840"/>
    </source>
</evidence>
<name>A0AA88UKA9_9ASTE</name>